<reference evidence="1" key="1">
    <citation type="journal article" date="2020" name="Stud. Mycol.">
        <title>101 Dothideomycetes genomes: a test case for predicting lifestyles and emergence of pathogens.</title>
        <authorList>
            <person name="Haridas S."/>
            <person name="Albert R."/>
            <person name="Binder M."/>
            <person name="Bloem J."/>
            <person name="Labutti K."/>
            <person name="Salamov A."/>
            <person name="Andreopoulos B."/>
            <person name="Baker S."/>
            <person name="Barry K."/>
            <person name="Bills G."/>
            <person name="Bluhm B."/>
            <person name="Cannon C."/>
            <person name="Castanera R."/>
            <person name="Culley D."/>
            <person name="Daum C."/>
            <person name="Ezra D."/>
            <person name="Gonzalez J."/>
            <person name="Henrissat B."/>
            <person name="Kuo A."/>
            <person name="Liang C."/>
            <person name="Lipzen A."/>
            <person name="Lutzoni F."/>
            <person name="Magnuson J."/>
            <person name="Mondo S."/>
            <person name="Nolan M."/>
            <person name="Ohm R."/>
            <person name="Pangilinan J."/>
            <person name="Park H.-J."/>
            <person name="Ramirez L."/>
            <person name="Alfaro M."/>
            <person name="Sun H."/>
            <person name="Tritt A."/>
            <person name="Yoshinaga Y."/>
            <person name="Zwiers L.-H."/>
            <person name="Turgeon B."/>
            <person name="Goodwin S."/>
            <person name="Spatafora J."/>
            <person name="Crous P."/>
            <person name="Grigoriev I."/>
        </authorList>
    </citation>
    <scope>NUCLEOTIDE SEQUENCE</scope>
    <source>
        <strain evidence="1">ATCC 200398</strain>
    </source>
</reference>
<comment type="caution">
    <text evidence="1">The sequence shown here is derived from an EMBL/GenBank/DDBJ whole genome shotgun (WGS) entry which is preliminary data.</text>
</comment>
<gene>
    <name evidence="1" type="ORF">BDR25DRAFT_363557</name>
</gene>
<evidence type="ECO:0000313" key="1">
    <source>
        <dbReference type="EMBL" id="KAF2462813.1"/>
    </source>
</evidence>
<sequence>MPTTVVCCLNLSYDIRRYLPLPTNSIPHDLSVPMNANPKQHPEVLLGVPDAFSRSVLMARSRTIKKPSPSAMVNVAFPINICRCINRGAIHKVLVPRGEVWPGLKPWKVCEVPNRCDVATGNWGKGLGSRHVHQGRCSTCIPVAILHRSHSHDRQAGAYLSRKLSSDVAGQNLRRTNFLRLGRIGIRIHFSQFQNQNVVNVRLDKERRDEVSKETLENRFNLFKKVKEDFRFLNSDAYNMDEKDYILGVSEISRVLIPPKSSFPVSWYGAQNHMAITGYP</sequence>
<dbReference type="Proteomes" id="UP000799755">
    <property type="component" value="Unassembled WGS sequence"/>
</dbReference>
<proteinExistence type="predicted"/>
<organism evidence="1 2">
    <name type="scientific">Lindgomyces ingoldianus</name>
    <dbReference type="NCBI Taxonomy" id="673940"/>
    <lineage>
        <taxon>Eukaryota</taxon>
        <taxon>Fungi</taxon>
        <taxon>Dikarya</taxon>
        <taxon>Ascomycota</taxon>
        <taxon>Pezizomycotina</taxon>
        <taxon>Dothideomycetes</taxon>
        <taxon>Pleosporomycetidae</taxon>
        <taxon>Pleosporales</taxon>
        <taxon>Lindgomycetaceae</taxon>
        <taxon>Lindgomyces</taxon>
    </lineage>
</organism>
<accession>A0ACB6Q7H9</accession>
<dbReference type="EMBL" id="MU003562">
    <property type="protein sequence ID" value="KAF2462813.1"/>
    <property type="molecule type" value="Genomic_DNA"/>
</dbReference>
<name>A0ACB6Q7H9_9PLEO</name>
<protein>
    <submittedName>
        <fullName evidence="1">Uncharacterized protein</fullName>
    </submittedName>
</protein>
<keyword evidence="2" id="KW-1185">Reference proteome</keyword>
<evidence type="ECO:0000313" key="2">
    <source>
        <dbReference type="Proteomes" id="UP000799755"/>
    </source>
</evidence>